<keyword evidence="4" id="KW-1185">Reference proteome</keyword>
<gene>
    <name evidence="3" type="ORF">ACEU0G_002855</name>
</gene>
<accession>A0ABW7CXH5</accession>
<feature type="transmembrane region" description="Helical" evidence="2">
    <location>
        <begin position="6"/>
        <end position="25"/>
    </location>
</feature>
<feature type="compositionally biased region" description="Basic and acidic residues" evidence="1">
    <location>
        <begin position="129"/>
        <end position="142"/>
    </location>
</feature>
<dbReference type="EMBL" id="JBHGCJ010000003">
    <property type="protein sequence ID" value="MFG6108861.1"/>
    <property type="molecule type" value="Genomic_DNA"/>
</dbReference>
<evidence type="ECO:0000256" key="1">
    <source>
        <dbReference type="SAM" id="MobiDB-lite"/>
    </source>
</evidence>
<feature type="transmembrane region" description="Helical" evidence="2">
    <location>
        <begin position="37"/>
        <end position="59"/>
    </location>
</feature>
<reference evidence="3 4" key="1">
    <citation type="submission" date="2024-09" db="EMBL/GenBank/DDBJ databases">
        <authorList>
            <consortium name="All-Russian atlas of soil microorganisms"/>
            <consortium name="as a basis for the search for new antimicrobial producers and enzymes with unique properties"/>
            <person name="Sokolova E.A."/>
            <person name="Voronina E.N."/>
        </authorList>
    </citation>
    <scope>NUCLEOTIDE SEQUENCE [LARGE SCALE GENOMIC DNA]</scope>
    <source>
        <strain evidence="3 4">AF-22b-331.1</strain>
    </source>
</reference>
<evidence type="ECO:0000313" key="3">
    <source>
        <dbReference type="EMBL" id="MFG6108861.1"/>
    </source>
</evidence>
<sequence>MDGYVVIAKYLTIYAELGALAVLGLQVAAYRHHRHPSLLVLIISSVIGMAYGALASLPYFMTHPWFQGTPFALACAALATPATAISIVGVALLFRSYRQLVDGNAKAQARIRELESRLPCPALPASHGTDARDDAYTPLDKR</sequence>
<evidence type="ECO:0000256" key="2">
    <source>
        <dbReference type="SAM" id="Phobius"/>
    </source>
</evidence>
<feature type="transmembrane region" description="Helical" evidence="2">
    <location>
        <begin position="71"/>
        <end position="94"/>
    </location>
</feature>
<evidence type="ECO:0008006" key="5">
    <source>
        <dbReference type="Google" id="ProtNLM"/>
    </source>
</evidence>
<protein>
    <recommendedName>
        <fullName evidence="5">Transmembrane protein</fullName>
    </recommendedName>
</protein>
<name>A0ABW7CXH5_9GAMM</name>
<organism evidence="3 4">
    <name type="scientific">Stenotrophomonas nematodicola</name>
    <dbReference type="NCBI Taxonomy" id="2656746"/>
    <lineage>
        <taxon>Bacteria</taxon>
        <taxon>Pseudomonadati</taxon>
        <taxon>Pseudomonadota</taxon>
        <taxon>Gammaproteobacteria</taxon>
        <taxon>Lysobacterales</taxon>
        <taxon>Lysobacteraceae</taxon>
        <taxon>Stenotrophomonas</taxon>
    </lineage>
</organism>
<dbReference type="RefSeq" id="WP_394162287.1">
    <property type="nucleotide sequence ID" value="NZ_JBHGCJ010000003.1"/>
</dbReference>
<evidence type="ECO:0000313" key="4">
    <source>
        <dbReference type="Proteomes" id="UP001605261"/>
    </source>
</evidence>
<feature type="region of interest" description="Disordered" evidence="1">
    <location>
        <begin position="122"/>
        <end position="142"/>
    </location>
</feature>
<proteinExistence type="predicted"/>
<comment type="caution">
    <text evidence="3">The sequence shown here is derived from an EMBL/GenBank/DDBJ whole genome shotgun (WGS) entry which is preliminary data.</text>
</comment>
<dbReference type="Proteomes" id="UP001605261">
    <property type="component" value="Unassembled WGS sequence"/>
</dbReference>
<keyword evidence="2" id="KW-0472">Membrane</keyword>
<keyword evidence="2" id="KW-0812">Transmembrane</keyword>
<keyword evidence="2" id="KW-1133">Transmembrane helix</keyword>